<keyword evidence="4 7" id="KW-1133">Transmembrane helix</keyword>
<evidence type="ECO:0000256" key="6">
    <source>
        <dbReference type="ARBA" id="ARBA00023315"/>
    </source>
</evidence>
<evidence type="ECO:0000256" key="5">
    <source>
        <dbReference type="ARBA" id="ARBA00023136"/>
    </source>
</evidence>
<evidence type="ECO:0000313" key="9">
    <source>
        <dbReference type="EMBL" id="OXA59296.1"/>
    </source>
</evidence>
<comment type="caution">
    <text evidence="9">The sequence shown here is derived from an EMBL/GenBank/DDBJ whole genome shotgun (WGS) entry which is preliminary data.</text>
</comment>
<feature type="transmembrane region" description="Helical" evidence="7">
    <location>
        <begin position="139"/>
        <end position="160"/>
    </location>
</feature>
<feature type="domain" description="Palmitoyltransferase DHHC" evidence="8">
    <location>
        <begin position="91"/>
        <end position="177"/>
    </location>
</feature>
<proteinExistence type="inferred from homology"/>
<keyword evidence="3 7" id="KW-0812">Transmembrane</keyword>
<dbReference type="OrthoDB" id="9909019at2759"/>
<dbReference type="EMBL" id="LNIX01000002">
    <property type="protein sequence ID" value="OXA59296.1"/>
    <property type="molecule type" value="Genomic_DNA"/>
</dbReference>
<comment type="similarity">
    <text evidence="7">Belongs to the DHHC palmitoyltransferase family.</text>
</comment>
<feature type="transmembrane region" description="Helical" evidence="7">
    <location>
        <begin position="20"/>
        <end position="42"/>
    </location>
</feature>
<dbReference type="PANTHER" id="PTHR12246">
    <property type="entry name" value="PALMITOYLTRANSFERASE ZDHHC16"/>
    <property type="match status" value="1"/>
</dbReference>
<dbReference type="OMA" id="YCETSHI"/>
<dbReference type="GO" id="GO:0016020">
    <property type="term" value="C:membrane"/>
    <property type="evidence" value="ECO:0007669"/>
    <property type="project" value="UniProtKB-SubCell"/>
</dbReference>
<dbReference type="AlphaFoldDB" id="A0A226ERS7"/>
<evidence type="ECO:0000256" key="2">
    <source>
        <dbReference type="ARBA" id="ARBA00022679"/>
    </source>
</evidence>
<comment type="domain">
    <text evidence="7">The DHHC domain is required for palmitoyltransferase activity.</text>
</comment>
<protein>
    <recommendedName>
        <fullName evidence="7">Palmitoyltransferase</fullName>
        <ecNumber evidence="7">2.3.1.225</ecNumber>
    </recommendedName>
</protein>
<comment type="subcellular location">
    <subcellularLocation>
        <location evidence="1">Membrane</location>
        <topology evidence="1">Multi-pass membrane protein</topology>
    </subcellularLocation>
</comment>
<evidence type="ECO:0000256" key="1">
    <source>
        <dbReference type="ARBA" id="ARBA00004141"/>
    </source>
</evidence>
<dbReference type="GO" id="GO:0019706">
    <property type="term" value="F:protein-cysteine S-palmitoyltransferase activity"/>
    <property type="evidence" value="ECO:0007669"/>
    <property type="project" value="UniProtKB-EC"/>
</dbReference>
<dbReference type="STRING" id="158441.A0A226ERS7"/>
<reference evidence="9 10" key="1">
    <citation type="submission" date="2015-12" db="EMBL/GenBank/DDBJ databases">
        <title>The genome of Folsomia candida.</title>
        <authorList>
            <person name="Faddeeva A."/>
            <person name="Derks M.F."/>
            <person name="Anvar Y."/>
            <person name="Smit S."/>
            <person name="Van Straalen N."/>
            <person name="Roelofs D."/>
        </authorList>
    </citation>
    <scope>NUCLEOTIDE SEQUENCE [LARGE SCALE GENOMIC DNA]</scope>
    <source>
        <strain evidence="9 10">VU population</strain>
        <tissue evidence="9">Whole body</tissue>
    </source>
</reference>
<gene>
    <name evidence="9" type="ORF">Fcan01_04790</name>
</gene>
<keyword evidence="5 7" id="KW-0472">Membrane</keyword>
<comment type="catalytic activity">
    <reaction evidence="7">
        <text>L-cysteinyl-[protein] + hexadecanoyl-CoA = S-hexadecanoyl-L-cysteinyl-[protein] + CoA</text>
        <dbReference type="Rhea" id="RHEA:36683"/>
        <dbReference type="Rhea" id="RHEA-COMP:10131"/>
        <dbReference type="Rhea" id="RHEA-COMP:11032"/>
        <dbReference type="ChEBI" id="CHEBI:29950"/>
        <dbReference type="ChEBI" id="CHEBI:57287"/>
        <dbReference type="ChEBI" id="CHEBI:57379"/>
        <dbReference type="ChEBI" id="CHEBI:74151"/>
        <dbReference type="EC" id="2.3.1.225"/>
    </reaction>
</comment>
<dbReference type="Pfam" id="PF01529">
    <property type="entry name" value="DHHC"/>
    <property type="match status" value="1"/>
</dbReference>
<evidence type="ECO:0000259" key="8">
    <source>
        <dbReference type="Pfam" id="PF01529"/>
    </source>
</evidence>
<dbReference type="InterPro" id="IPR039859">
    <property type="entry name" value="PFA4/ZDH16/20/ERF2-like"/>
</dbReference>
<keyword evidence="2 7" id="KW-0808">Transferase</keyword>
<feature type="transmembrane region" description="Helical" evidence="7">
    <location>
        <begin position="103"/>
        <end position="127"/>
    </location>
</feature>
<keyword evidence="6 7" id="KW-0012">Acyltransferase</keyword>
<sequence>MGEERNNGIWGTPLFRVLRWVPVIFIVVVMSWGYYVFVVEICLFEMDSIWEKSFTLIVYHLSFIFFFWAYFKTMITCSKPVPPQFKIPQAWVNNCIAFDNYKFFVLFVNYAFTYCFLVTCLALPYFIQAWNEEIRTLGHYNIMSGFAVVFMWLILVTPLFSTHLYLLPMNRSTVEFFHPAIFTHGPDKKGFYLGIFDNIEEVFGRDKRKWAFPIFSSLGDGITFPTRHSRLRSANEECSPISCNADSDNGLAKANQFDEIGKENSIV</sequence>
<organism evidence="9 10">
    <name type="scientific">Folsomia candida</name>
    <name type="common">Springtail</name>
    <dbReference type="NCBI Taxonomy" id="158441"/>
    <lineage>
        <taxon>Eukaryota</taxon>
        <taxon>Metazoa</taxon>
        <taxon>Ecdysozoa</taxon>
        <taxon>Arthropoda</taxon>
        <taxon>Hexapoda</taxon>
        <taxon>Collembola</taxon>
        <taxon>Entomobryomorpha</taxon>
        <taxon>Isotomoidea</taxon>
        <taxon>Isotomidae</taxon>
        <taxon>Proisotominae</taxon>
        <taxon>Folsomia</taxon>
    </lineage>
</organism>
<accession>A0A226ERS7</accession>
<evidence type="ECO:0000256" key="7">
    <source>
        <dbReference type="RuleBase" id="RU079119"/>
    </source>
</evidence>
<dbReference type="PROSITE" id="PS50216">
    <property type="entry name" value="DHHC"/>
    <property type="match status" value="1"/>
</dbReference>
<dbReference type="InterPro" id="IPR001594">
    <property type="entry name" value="Palmitoyltrfase_DHHC"/>
</dbReference>
<dbReference type="EC" id="2.3.1.225" evidence="7"/>
<keyword evidence="10" id="KW-1185">Reference proteome</keyword>
<dbReference type="Proteomes" id="UP000198287">
    <property type="component" value="Unassembled WGS sequence"/>
</dbReference>
<name>A0A226ERS7_FOLCA</name>
<evidence type="ECO:0000256" key="3">
    <source>
        <dbReference type="ARBA" id="ARBA00022692"/>
    </source>
</evidence>
<evidence type="ECO:0000313" key="10">
    <source>
        <dbReference type="Proteomes" id="UP000198287"/>
    </source>
</evidence>
<evidence type="ECO:0000256" key="4">
    <source>
        <dbReference type="ARBA" id="ARBA00022989"/>
    </source>
</evidence>
<feature type="transmembrane region" description="Helical" evidence="7">
    <location>
        <begin position="54"/>
        <end position="71"/>
    </location>
</feature>